<sequence length="48" mass="5160">MTVAVPVSEGRHHAGWCSLKNCLAGYVSGFWGFVLIDVPGIHAQPSYT</sequence>
<gene>
    <name evidence="1" type="ORF">BLL52_1707</name>
</gene>
<name>A0A1Q8YFY4_9BURK</name>
<protein>
    <submittedName>
        <fullName evidence="1">Uncharacterized protein</fullName>
    </submittedName>
</protein>
<keyword evidence="2" id="KW-1185">Reference proteome</keyword>
<dbReference type="EMBL" id="MSYM01000011">
    <property type="protein sequence ID" value="OLP06961.1"/>
    <property type="molecule type" value="Genomic_DNA"/>
</dbReference>
<reference evidence="1 2" key="1">
    <citation type="submission" date="2017-01" db="EMBL/GenBank/DDBJ databases">
        <title>Genome sequence of Rhodoferax antarcticus ANT.BR, a psychrophilic purple nonsulfur bacterium from an Antarctic microbial mat.</title>
        <authorList>
            <person name="Baker J."/>
            <person name="Riester C."/>
            <person name="Skinner B."/>
            <person name="Newell A."/>
            <person name="Swingley W."/>
            <person name="Madigan M."/>
            <person name="Jung D."/>
            <person name="Asao M."/>
            <person name="Chen M."/>
            <person name="Loughlin P."/>
            <person name="Pan H."/>
            <person name="Lin S."/>
            <person name="Li N."/>
            <person name="Shaw J."/>
            <person name="Prado M."/>
            <person name="Sherman C."/>
            <person name="Li X."/>
            <person name="Tang J."/>
            <person name="Blankenship R."/>
            <person name="Zhao T."/>
            <person name="Touchman J."/>
            <person name="Sattley M."/>
        </authorList>
    </citation>
    <scope>NUCLEOTIDE SEQUENCE [LARGE SCALE GENOMIC DNA]</scope>
    <source>
        <strain evidence="1 2">ANT.BR</strain>
    </source>
</reference>
<evidence type="ECO:0000313" key="2">
    <source>
        <dbReference type="Proteomes" id="UP000185911"/>
    </source>
</evidence>
<dbReference type="AlphaFoldDB" id="A0A1Q8YFY4"/>
<evidence type="ECO:0000313" key="1">
    <source>
        <dbReference type="EMBL" id="OLP06961.1"/>
    </source>
</evidence>
<dbReference type="Proteomes" id="UP000185911">
    <property type="component" value="Unassembled WGS sequence"/>
</dbReference>
<comment type="caution">
    <text evidence="1">The sequence shown here is derived from an EMBL/GenBank/DDBJ whole genome shotgun (WGS) entry which is preliminary data.</text>
</comment>
<proteinExistence type="predicted"/>
<organism evidence="1 2">
    <name type="scientific">Rhodoferax antarcticus ANT.BR</name>
    <dbReference type="NCBI Taxonomy" id="1111071"/>
    <lineage>
        <taxon>Bacteria</taxon>
        <taxon>Pseudomonadati</taxon>
        <taxon>Pseudomonadota</taxon>
        <taxon>Betaproteobacteria</taxon>
        <taxon>Burkholderiales</taxon>
        <taxon>Comamonadaceae</taxon>
        <taxon>Rhodoferax</taxon>
    </lineage>
</organism>
<accession>A0A1Q8YFY4</accession>